<reference evidence="3" key="1">
    <citation type="journal article" date="2014" name="PLoS ONE">
        <title>The genome and linkage map of the northern pike (Esox lucius): conserved synteny revealed between the salmonid sister group and the Neoteleostei.</title>
        <authorList>
            <person name="Rondeau E.B."/>
            <person name="Minkley D.R."/>
            <person name="Leong J.S."/>
            <person name="Messmer A.M."/>
            <person name="Jantzen J.R."/>
            <person name="von Schalburg K.R."/>
            <person name="Lemon C."/>
            <person name="Bird N.H."/>
            <person name="Koop B.F."/>
        </authorList>
    </citation>
    <scope>NUCLEOTIDE SEQUENCE</scope>
</reference>
<organism evidence="2 3">
    <name type="scientific">Esox lucius</name>
    <name type="common">Northern pike</name>
    <dbReference type="NCBI Taxonomy" id="8010"/>
    <lineage>
        <taxon>Eukaryota</taxon>
        <taxon>Metazoa</taxon>
        <taxon>Chordata</taxon>
        <taxon>Craniata</taxon>
        <taxon>Vertebrata</taxon>
        <taxon>Euteleostomi</taxon>
        <taxon>Actinopterygii</taxon>
        <taxon>Neopterygii</taxon>
        <taxon>Teleostei</taxon>
        <taxon>Protacanthopterygii</taxon>
        <taxon>Esociformes</taxon>
        <taxon>Esocidae</taxon>
        <taxon>Esox</taxon>
    </lineage>
</organism>
<dbReference type="SUPFAM" id="SSF48371">
    <property type="entry name" value="ARM repeat"/>
    <property type="match status" value="1"/>
</dbReference>
<dbReference type="InterPro" id="IPR051851">
    <property type="entry name" value="EFR3_Homologs"/>
</dbReference>
<comment type="similarity">
    <text evidence="1">Belongs to the EFR3 family.</text>
</comment>
<keyword evidence="3" id="KW-1185">Reference proteome</keyword>
<dbReference type="GeneTree" id="ENSGT00390000002143"/>
<dbReference type="InterPro" id="IPR016024">
    <property type="entry name" value="ARM-type_fold"/>
</dbReference>
<dbReference type="PANTHER" id="PTHR12444:SF4">
    <property type="entry name" value="PROTEIN EFR3 HOMOLOG B"/>
    <property type="match status" value="1"/>
</dbReference>
<reference evidence="2" key="2">
    <citation type="submission" date="2020-02" db="EMBL/GenBank/DDBJ databases">
        <title>Esox lucius (northern pike) genome, fEsoLuc1, primary haplotype.</title>
        <authorList>
            <person name="Myers G."/>
            <person name="Karagic N."/>
            <person name="Meyer A."/>
            <person name="Pippel M."/>
            <person name="Reichard M."/>
            <person name="Winkler S."/>
            <person name="Tracey A."/>
            <person name="Sims Y."/>
            <person name="Howe K."/>
            <person name="Rhie A."/>
            <person name="Formenti G."/>
            <person name="Durbin R."/>
            <person name="Fedrigo O."/>
            <person name="Jarvis E.D."/>
        </authorList>
    </citation>
    <scope>NUCLEOTIDE SEQUENCE [LARGE SCALE GENOMIC DNA]</scope>
</reference>
<name>A0A6Q2Z401_ESOLU</name>
<dbReference type="Pfam" id="PF21052">
    <property type="entry name" value="EFR3_ARM"/>
    <property type="match status" value="1"/>
</dbReference>
<protein>
    <recommendedName>
        <fullName evidence="4">EFR3 homolog B</fullName>
    </recommendedName>
</protein>
<dbReference type="InterPro" id="IPR049152">
    <property type="entry name" value="EFR3-like_ARM"/>
</dbReference>
<evidence type="ECO:0000256" key="1">
    <source>
        <dbReference type="ARBA" id="ARBA00010216"/>
    </source>
</evidence>
<dbReference type="InterPro" id="IPR011989">
    <property type="entry name" value="ARM-like"/>
</dbReference>
<reference evidence="2" key="4">
    <citation type="submission" date="2025-09" db="UniProtKB">
        <authorList>
            <consortium name="Ensembl"/>
        </authorList>
    </citation>
    <scope>IDENTIFICATION</scope>
</reference>
<sequence>LPARVATDTEIKWVCGCCGALRPRYKRLVDNIFPEDPEDGLVKANMEKLTFYALSAPEKLDRIGAYLSERLSRDVARHRYGYVCIAMEALDQLLMACHCQSINLFVESFLKMVRKLLEADKPNLQILGTNSFVKFANIEEDTPSYHRSYDFFVSRFSEMCHSSYEDPDIRTKIRMAGINGLQGVVRKTVNDDLQSNIWDPQHMDKIVPSLLFNLQCQPGDIVPPASSEKEKESPAELTERCFRELLGRAAYGNIKNAVTPVLMHLDNHSLWEGKTFAVRCFKIIMYSIQSQHSHLVIQQLLGHLDSNSKNSATVRAGIVEVLLEAAAIASSGSVGPTVLEVFNTLLRQLRLSVDYELTGSYDASGNIGTKIIKTHEERQLQEAVIRTIGSFANTLPTYQRSEVMLFIMGKIPVPGVHPALTNAGSGGNEGTRMIQIMLLKSLVQTTNMLTALPNSFLEPLLSFSLMEDPEVRLLVLTILLRVIDRHDNTPKFSRISIISDISVLKLKVDKCSRQDNLFMKKHAQQLYRHIYLACKEQSSGPQHFETLYTLLALISMELANEEVVVDLIRLALALQDLAQTNEESLSVYNRCAVHALSAAYLNLICQLTTVPTFCQHVHEVIEMRQKEVPFLLPEGVFRENPKYVYICSDLLTFNAGDVLFQQSKITEVLGGSGYNTDRLATPYIPQFTGNTCLCQAMHSPLCLCWFIFPGRSILKCVFVSLVDSVGMEEQERERRRQVVEKFQKAPFEEIAAHCGARVKVILPPPSPSGTISSGYGQTQSRSVPVYEMKFPDLCVY</sequence>
<evidence type="ECO:0008006" key="4">
    <source>
        <dbReference type="Google" id="ProtNLM"/>
    </source>
</evidence>
<dbReference type="GO" id="GO:0005886">
    <property type="term" value="C:plasma membrane"/>
    <property type="evidence" value="ECO:0007669"/>
    <property type="project" value="TreeGrafter"/>
</dbReference>
<proteinExistence type="inferred from homology"/>
<dbReference type="Ensembl" id="ENSELUT00000050991.2">
    <property type="protein sequence ID" value="ENSELUP00000073079.1"/>
    <property type="gene ID" value="ENSELUG00000005770.3"/>
</dbReference>
<dbReference type="Bgee" id="ENSELUG00000005770">
    <property type="expression patterns" value="Expressed in brain and 14 other cell types or tissues"/>
</dbReference>
<dbReference type="GO" id="GO:0072659">
    <property type="term" value="P:protein localization to plasma membrane"/>
    <property type="evidence" value="ECO:0007669"/>
    <property type="project" value="TreeGrafter"/>
</dbReference>
<dbReference type="Proteomes" id="UP000265140">
    <property type="component" value="Chromosome 18"/>
</dbReference>
<evidence type="ECO:0000313" key="3">
    <source>
        <dbReference type="Proteomes" id="UP000265140"/>
    </source>
</evidence>
<reference evidence="2" key="3">
    <citation type="submission" date="2025-08" db="UniProtKB">
        <authorList>
            <consortium name="Ensembl"/>
        </authorList>
    </citation>
    <scope>IDENTIFICATION</scope>
</reference>
<evidence type="ECO:0000313" key="2">
    <source>
        <dbReference type="Ensembl" id="ENSELUP00000073079.1"/>
    </source>
</evidence>
<dbReference type="AlphaFoldDB" id="A0A6Q2Z401"/>
<accession>A0A6Q2Z401</accession>
<dbReference type="Gene3D" id="1.25.10.10">
    <property type="entry name" value="Leucine-rich Repeat Variant"/>
    <property type="match status" value="1"/>
</dbReference>
<dbReference type="PANTHER" id="PTHR12444">
    <property type="entry name" value="PROTEIN EFR3 HOMOLOG CMP44E"/>
    <property type="match status" value="1"/>
</dbReference>